<gene>
    <name evidence="7" type="ORF">WA1_11145</name>
</gene>
<dbReference type="EMBL" id="ANNX02000015">
    <property type="protein sequence ID" value="KYC43390.1"/>
    <property type="molecule type" value="Genomic_DNA"/>
</dbReference>
<evidence type="ECO:0000256" key="2">
    <source>
        <dbReference type="ARBA" id="ARBA00029447"/>
    </source>
</evidence>
<dbReference type="PROSITE" id="PS50111">
    <property type="entry name" value="CHEMOTAXIS_TRANSDUC_2"/>
    <property type="match status" value="1"/>
</dbReference>
<keyword evidence="1 3" id="KW-0807">Transducer</keyword>
<keyword evidence="4" id="KW-0175">Coiled coil</keyword>
<protein>
    <submittedName>
        <fullName evidence="7">Chemotaxis protein</fullName>
    </submittedName>
</protein>
<dbReference type="InterPro" id="IPR004090">
    <property type="entry name" value="Chemotax_Me-accpt_rcpt"/>
</dbReference>
<feature type="transmembrane region" description="Helical" evidence="5">
    <location>
        <begin position="12"/>
        <end position="33"/>
    </location>
</feature>
<sequence>MFAKMKLRERIILGYSFPLLLLMLLNGLAFLNYRNLDASFQKVEEAKNAQKEISHLTLGISKIERSVRGWLIFNDRPETLIASYKEGLAEYKSATASIAKISLTSQQKARLTKIRQLENQIEQFSQEIVKLIEAGKKDEALKIFQQGKSRDLVEEIEALQTEFEREQERIVVVLLQDIKQSATIVQIVAGLGTFITVIISLVIAYILASTLVKAIQEASDSVSSSVKDITSTVTKQEQIIFEQSASVGQTTNTIQELGVSALQSAEQAEVSAQRAKQALTLAEGGTKTVGLTVEGIAELRDQVTAIANQIVRLSEQTSQISTVSDLVADLASQTNMLALNAGVEAARAGDQGKGFAVVASEIRKLADQSKKSAERINSLVNEVQAAINSTIMVTDEGTKKATQGIRLVAETGDAFTSIADAVNNVFLNTQQITQTAKQQAITVQQVVAAINAVNIGAEETAIGITQVKVATEELNEAAQNLQAVL</sequence>
<dbReference type="OrthoDB" id="457060at2"/>
<dbReference type="Gene3D" id="1.10.287.950">
    <property type="entry name" value="Methyl-accepting chemotaxis protein"/>
    <property type="match status" value="1"/>
</dbReference>
<dbReference type="SMART" id="SM00283">
    <property type="entry name" value="MA"/>
    <property type="match status" value="1"/>
</dbReference>
<evidence type="ECO:0000313" key="7">
    <source>
        <dbReference type="EMBL" id="KYC43390.1"/>
    </source>
</evidence>
<evidence type="ECO:0000256" key="4">
    <source>
        <dbReference type="SAM" id="Coils"/>
    </source>
</evidence>
<evidence type="ECO:0000256" key="5">
    <source>
        <dbReference type="SAM" id="Phobius"/>
    </source>
</evidence>
<dbReference type="GO" id="GO:0004888">
    <property type="term" value="F:transmembrane signaling receptor activity"/>
    <property type="evidence" value="ECO:0007669"/>
    <property type="project" value="InterPro"/>
</dbReference>
<dbReference type="InterPro" id="IPR004089">
    <property type="entry name" value="MCPsignal_dom"/>
</dbReference>
<dbReference type="Pfam" id="PF00015">
    <property type="entry name" value="MCPsignal"/>
    <property type="match status" value="1"/>
</dbReference>
<dbReference type="STRING" id="128403.WA1_11145"/>
<feature type="domain" description="Methyl-accepting transducer" evidence="6">
    <location>
        <begin position="218"/>
        <end position="454"/>
    </location>
</feature>
<keyword evidence="5" id="KW-0472">Membrane</keyword>
<dbReference type="GO" id="GO:0007165">
    <property type="term" value="P:signal transduction"/>
    <property type="evidence" value="ECO:0007669"/>
    <property type="project" value="UniProtKB-KW"/>
</dbReference>
<evidence type="ECO:0000256" key="1">
    <source>
        <dbReference type="ARBA" id="ARBA00023224"/>
    </source>
</evidence>
<dbReference type="InterPro" id="IPR007891">
    <property type="entry name" value="CHASE3"/>
</dbReference>
<feature type="coiled-coil region" evidence="4">
    <location>
        <begin position="107"/>
        <end position="169"/>
    </location>
</feature>
<dbReference type="PANTHER" id="PTHR32089:SF112">
    <property type="entry name" value="LYSOZYME-LIKE PROTEIN-RELATED"/>
    <property type="match status" value="1"/>
</dbReference>
<proteinExistence type="inferred from homology"/>
<evidence type="ECO:0000313" key="8">
    <source>
        <dbReference type="Proteomes" id="UP000076925"/>
    </source>
</evidence>
<dbReference type="Proteomes" id="UP000076925">
    <property type="component" value="Unassembled WGS sequence"/>
</dbReference>
<dbReference type="PRINTS" id="PR00260">
    <property type="entry name" value="CHEMTRNSDUCR"/>
</dbReference>
<dbReference type="Pfam" id="PF05227">
    <property type="entry name" value="CHASE3"/>
    <property type="match status" value="1"/>
</dbReference>
<keyword evidence="5" id="KW-0812">Transmembrane</keyword>
<reference evidence="7 8" key="1">
    <citation type="journal article" date="2013" name="Genome Biol. Evol.">
        <title>Genomes of Stigonematalean cyanobacteria (subsection V) and the evolution of oxygenic photosynthesis from prokaryotes to plastids.</title>
        <authorList>
            <person name="Dagan T."/>
            <person name="Roettger M."/>
            <person name="Stucken K."/>
            <person name="Landan G."/>
            <person name="Koch R."/>
            <person name="Major P."/>
            <person name="Gould S.B."/>
            <person name="Goremykin V.V."/>
            <person name="Rippka R."/>
            <person name="Tandeau de Marsac N."/>
            <person name="Gugger M."/>
            <person name="Lockhart P.J."/>
            <person name="Allen J.F."/>
            <person name="Brune I."/>
            <person name="Maus I."/>
            <person name="Puhler A."/>
            <person name="Martin W.F."/>
        </authorList>
    </citation>
    <scope>NUCLEOTIDE SEQUENCE [LARGE SCALE GENOMIC DNA]</scope>
    <source>
        <strain evidence="7 8">PCC 7110</strain>
    </source>
</reference>
<dbReference type="AlphaFoldDB" id="A0A139XFC3"/>
<evidence type="ECO:0000259" key="6">
    <source>
        <dbReference type="PROSITE" id="PS50111"/>
    </source>
</evidence>
<accession>A0A139XFC3</accession>
<keyword evidence="5" id="KW-1133">Transmembrane helix</keyword>
<name>A0A139XFC3_9CYAN</name>
<evidence type="ECO:0000256" key="3">
    <source>
        <dbReference type="PROSITE-ProRule" id="PRU00284"/>
    </source>
</evidence>
<comment type="similarity">
    <text evidence="2">Belongs to the methyl-accepting chemotaxis (MCP) protein family.</text>
</comment>
<dbReference type="SUPFAM" id="SSF58104">
    <property type="entry name" value="Methyl-accepting chemotaxis protein (MCP) signaling domain"/>
    <property type="match status" value="1"/>
</dbReference>
<dbReference type="PANTHER" id="PTHR32089">
    <property type="entry name" value="METHYL-ACCEPTING CHEMOTAXIS PROTEIN MCPB"/>
    <property type="match status" value="1"/>
</dbReference>
<comment type="caution">
    <text evidence="7">The sequence shown here is derived from an EMBL/GenBank/DDBJ whole genome shotgun (WGS) entry which is preliminary data.</text>
</comment>
<dbReference type="GO" id="GO:0006935">
    <property type="term" value="P:chemotaxis"/>
    <property type="evidence" value="ECO:0007669"/>
    <property type="project" value="InterPro"/>
</dbReference>
<feature type="transmembrane region" description="Helical" evidence="5">
    <location>
        <begin position="184"/>
        <end position="208"/>
    </location>
</feature>
<dbReference type="GO" id="GO:0016020">
    <property type="term" value="C:membrane"/>
    <property type="evidence" value="ECO:0007669"/>
    <property type="project" value="InterPro"/>
</dbReference>
<dbReference type="RefSeq" id="WP_017748401.1">
    <property type="nucleotide sequence ID" value="NZ_KQ976354.1"/>
</dbReference>
<keyword evidence="8" id="KW-1185">Reference proteome</keyword>
<organism evidence="7 8">
    <name type="scientific">Scytonema hofmannii PCC 7110</name>
    <dbReference type="NCBI Taxonomy" id="128403"/>
    <lineage>
        <taxon>Bacteria</taxon>
        <taxon>Bacillati</taxon>
        <taxon>Cyanobacteriota</taxon>
        <taxon>Cyanophyceae</taxon>
        <taxon>Nostocales</taxon>
        <taxon>Scytonemataceae</taxon>
        <taxon>Scytonema</taxon>
    </lineage>
</organism>